<dbReference type="EMBL" id="WWCM01000008">
    <property type="protein sequence ID" value="MYM40220.1"/>
    <property type="molecule type" value="Genomic_DNA"/>
</dbReference>
<evidence type="ECO:0000256" key="1">
    <source>
        <dbReference type="ARBA" id="ARBA00009477"/>
    </source>
</evidence>
<evidence type="ECO:0000313" key="6">
    <source>
        <dbReference type="EMBL" id="MYM40220.1"/>
    </source>
</evidence>
<dbReference type="Proteomes" id="UP000478090">
    <property type="component" value="Unassembled WGS sequence"/>
</dbReference>
<dbReference type="InterPro" id="IPR006143">
    <property type="entry name" value="RND_pump_MFP"/>
</dbReference>
<dbReference type="PANTHER" id="PTHR30469">
    <property type="entry name" value="MULTIDRUG RESISTANCE PROTEIN MDTA"/>
    <property type="match status" value="1"/>
</dbReference>
<keyword evidence="7" id="KW-1185">Reference proteome</keyword>
<dbReference type="SUPFAM" id="SSF111369">
    <property type="entry name" value="HlyD-like secretion proteins"/>
    <property type="match status" value="1"/>
</dbReference>
<keyword evidence="2" id="KW-0175">Coiled coil</keyword>
<evidence type="ECO:0000259" key="5">
    <source>
        <dbReference type="Pfam" id="PF25954"/>
    </source>
</evidence>
<dbReference type="InterPro" id="IPR058624">
    <property type="entry name" value="MdtA-like_HH"/>
</dbReference>
<dbReference type="Gene3D" id="2.40.50.100">
    <property type="match status" value="1"/>
</dbReference>
<accession>A0ABW9VL54</accession>
<dbReference type="Pfam" id="PF25876">
    <property type="entry name" value="HH_MFP_RND"/>
    <property type="match status" value="1"/>
</dbReference>
<proteinExistence type="inferred from homology"/>
<feature type="coiled-coil region" evidence="2">
    <location>
        <begin position="142"/>
        <end position="169"/>
    </location>
</feature>
<dbReference type="PANTHER" id="PTHR30469:SF33">
    <property type="entry name" value="SLR1207 PROTEIN"/>
    <property type="match status" value="1"/>
</dbReference>
<feature type="domain" description="Multidrug resistance protein MdtA-like alpha-helical hairpin" evidence="3">
    <location>
        <begin position="105"/>
        <end position="171"/>
    </location>
</feature>
<dbReference type="RefSeq" id="WP_161039585.1">
    <property type="nucleotide sequence ID" value="NZ_WWCM01000008.1"/>
</dbReference>
<evidence type="ECO:0000256" key="2">
    <source>
        <dbReference type="SAM" id="Coils"/>
    </source>
</evidence>
<dbReference type="Gene3D" id="2.40.30.170">
    <property type="match status" value="1"/>
</dbReference>
<dbReference type="InterPro" id="IPR058625">
    <property type="entry name" value="MdtA-like_BSH"/>
</dbReference>
<name>A0ABW9VL54_9BURK</name>
<evidence type="ECO:0000313" key="7">
    <source>
        <dbReference type="Proteomes" id="UP000478090"/>
    </source>
</evidence>
<organism evidence="6 7">
    <name type="scientific">Duganella qianjiadongensis</name>
    <dbReference type="NCBI Taxonomy" id="2692176"/>
    <lineage>
        <taxon>Bacteria</taxon>
        <taxon>Pseudomonadati</taxon>
        <taxon>Pseudomonadota</taxon>
        <taxon>Betaproteobacteria</taxon>
        <taxon>Burkholderiales</taxon>
        <taxon>Oxalobacteraceae</taxon>
        <taxon>Telluria group</taxon>
        <taxon>Duganella</taxon>
    </lineage>
</organism>
<sequence length="415" mass="44765">MAFLTKKKIVLAAGLLIVAGATSVWYARSKPAAVEAPRFRTAPVDRGTITQTVTATGTINPVALINIGSQVSGTVSELKADFNDHVKKGQVLLKLDPTIFNAVIAQSDAQLASARANLVLAQATFQRNQTLVAQSFMSSLTLDQSRREVDVAKANVQLAQAQLARAQADLNNSVIRSPIDGVIIKRTVDLGQTVAASFTTPTLFQIARDLTKMQIDTSVSEADVGALKEGQLARFVVDAYPDKEFEARMRQFRLAANVVQNVVTYNVVLDVDNNEELLKPGMTAQVRLLVGNREQVLRIPTAALRFRLSDEEIDKQKQKSKAQASASASASAAASAVASTAASPVPPPEDDAAFRSKSELSRTFKIYTLDDKNQPVAKDIRIGLSNFRYTEVVGGELKQGDKVVTRAINEKSGEL</sequence>
<reference evidence="6 7" key="1">
    <citation type="submission" date="2019-12" db="EMBL/GenBank/DDBJ databases">
        <title>Novel species isolated from a subtropical stream in China.</title>
        <authorList>
            <person name="Lu H."/>
        </authorList>
    </citation>
    <scope>NUCLEOTIDE SEQUENCE [LARGE SCALE GENOMIC DNA]</scope>
    <source>
        <strain evidence="6 7">CY13W</strain>
    </source>
</reference>
<comment type="similarity">
    <text evidence="1">Belongs to the membrane fusion protein (MFP) (TC 8.A.1) family.</text>
</comment>
<gene>
    <name evidence="6" type="ORF">GTP27_12890</name>
</gene>
<dbReference type="Gene3D" id="2.40.420.20">
    <property type="match status" value="1"/>
</dbReference>
<comment type="caution">
    <text evidence="6">The sequence shown here is derived from an EMBL/GenBank/DDBJ whole genome shotgun (WGS) entry which is preliminary data.</text>
</comment>
<protein>
    <submittedName>
        <fullName evidence="6">Efflux RND transporter periplasmic adaptor subunit</fullName>
    </submittedName>
</protein>
<dbReference type="NCBIfam" id="TIGR01730">
    <property type="entry name" value="RND_mfp"/>
    <property type="match status" value="1"/>
</dbReference>
<dbReference type="Gene3D" id="1.10.287.470">
    <property type="entry name" value="Helix hairpin bin"/>
    <property type="match status" value="1"/>
</dbReference>
<dbReference type="InterPro" id="IPR058792">
    <property type="entry name" value="Beta-barrel_RND_2"/>
</dbReference>
<evidence type="ECO:0000259" key="4">
    <source>
        <dbReference type="Pfam" id="PF25917"/>
    </source>
</evidence>
<dbReference type="Pfam" id="PF25954">
    <property type="entry name" value="Beta-barrel_RND_2"/>
    <property type="match status" value="1"/>
</dbReference>
<evidence type="ECO:0000259" key="3">
    <source>
        <dbReference type="Pfam" id="PF25876"/>
    </source>
</evidence>
<feature type="domain" description="Multidrug resistance protein MdtA-like barrel-sandwich hybrid" evidence="4">
    <location>
        <begin position="65"/>
        <end position="202"/>
    </location>
</feature>
<dbReference type="Pfam" id="PF25917">
    <property type="entry name" value="BSH_RND"/>
    <property type="match status" value="1"/>
</dbReference>
<feature type="domain" description="CusB-like beta-barrel" evidence="5">
    <location>
        <begin position="216"/>
        <end position="288"/>
    </location>
</feature>